<protein>
    <recommendedName>
        <fullName evidence="2">HTH cro/C1-type domain-containing protein</fullName>
    </recommendedName>
</protein>
<gene>
    <name evidence="3" type="ORF">A2Z21_00035</name>
</gene>
<dbReference type="Pfam" id="PF13560">
    <property type="entry name" value="HTH_31"/>
    <property type="match status" value="1"/>
</dbReference>
<evidence type="ECO:0000256" key="1">
    <source>
        <dbReference type="ARBA" id="ARBA00023125"/>
    </source>
</evidence>
<name>A0A1F5UZ53_FRAXR</name>
<evidence type="ECO:0000313" key="3">
    <source>
        <dbReference type="EMBL" id="OGF56425.1"/>
    </source>
</evidence>
<dbReference type="GO" id="GO:0003677">
    <property type="term" value="F:DNA binding"/>
    <property type="evidence" value="ECO:0007669"/>
    <property type="project" value="UniProtKB-KW"/>
</dbReference>
<dbReference type="InterPro" id="IPR010982">
    <property type="entry name" value="Lambda_DNA-bd_dom_sf"/>
</dbReference>
<evidence type="ECO:0000259" key="2">
    <source>
        <dbReference type="PROSITE" id="PS50943"/>
    </source>
</evidence>
<keyword evidence="1" id="KW-0238">DNA-binding</keyword>
<dbReference type="CDD" id="cd00093">
    <property type="entry name" value="HTH_XRE"/>
    <property type="match status" value="1"/>
</dbReference>
<accession>A0A1F5UZ53</accession>
<dbReference type="EMBL" id="MFGX01000036">
    <property type="protein sequence ID" value="OGF56425.1"/>
    <property type="molecule type" value="Genomic_DNA"/>
</dbReference>
<dbReference type="PROSITE" id="PS50943">
    <property type="entry name" value="HTH_CROC1"/>
    <property type="match status" value="1"/>
</dbReference>
<sequence length="159" mass="18015">MPTVVYVKGGEKMLTRVLLTDQGIIVHFADDREGLIPFGTLKLETSPESVTLPNPYTLQIHLANGHTEEIPWDFARHFADDRYHERSEKIATRGRLRLGQRLRQLREEGQLTQEALAERSGVGRVTIARIESGQQSPRYETLVSLAKGLQLSVERLLLD</sequence>
<feature type="domain" description="HTH cro/C1-type" evidence="2">
    <location>
        <begin position="102"/>
        <end position="156"/>
    </location>
</feature>
<dbReference type="Proteomes" id="UP000179157">
    <property type="component" value="Unassembled WGS sequence"/>
</dbReference>
<dbReference type="SMART" id="SM00530">
    <property type="entry name" value="HTH_XRE"/>
    <property type="match status" value="1"/>
</dbReference>
<proteinExistence type="predicted"/>
<comment type="caution">
    <text evidence="3">The sequence shown here is derived from an EMBL/GenBank/DDBJ whole genome shotgun (WGS) entry which is preliminary data.</text>
</comment>
<dbReference type="GO" id="GO:0005829">
    <property type="term" value="C:cytosol"/>
    <property type="evidence" value="ECO:0007669"/>
    <property type="project" value="TreeGrafter"/>
</dbReference>
<dbReference type="InterPro" id="IPR001387">
    <property type="entry name" value="Cro/C1-type_HTH"/>
</dbReference>
<dbReference type="AlphaFoldDB" id="A0A1F5UZ53"/>
<dbReference type="InterPro" id="IPR050807">
    <property type="entry name" value="TransReg_Diox_bact_type"/>
</dbReference>
<dbReference type="Gene3D" id="1.10.260.40">
    <property type="entry name" value="lambda repressor-like DNA-binding domains"/>
    <property type="match status" value="1"/>
</dbReference>
<evidence type="ECO:0000313" key="4">
    <source>
        <dbReference type="Proteomes" id="UP000179157"/>
    </source>
</evidence>
<dbReference type="PANTHER" id="PTHR46797:SF20">
    <property type="entry name" value="BLR4304 PROTEIN"/>
    <property type="match status" value="1"/>
</dbReference>
<reference evidence="3 4" key="1">
    <citation type="journal article" date="2016" name="Nat. Commun.">
        <title>Thousands of microbial genomes shed light on interconnected biogeochemical processes in an aquifer system.</title>
        <authorList>
            <person name="Anantharaman K."/>
            <person name="Brown C.T."/>
            <person name="Hug L.A."/>
            <person name="Sharon I."/>
            <person name="Castelle C.J."/>
            <person name="Probst A.J."/>
            <person name="Thomas B.C."/>
            <person name="Singh A."/>
            <person name="Wilkins M.J."/>
            <person name="Karaoz U."/>
            <person name="Brodie E.L."/>
            <person name="Williams K.H."/>
            <person name="Hubbard S.S."/>
            <person name="Banfield J.F."/>
        </authorList>
    </citation>
    <scope>NUCLEOTIDE SEQUENCE [LARGE SCALE GENOMIC DNA]</scope>
    <source>
        <strain evidence="4">RBG_16_55_9</strain>
    </source>
</reference>
<dbReference type="GO" id="GO:0003700">
    <property type="term" value="F:DNA-binding transcription factor activity"/>
    <property type="evidence" value="ECO:0007669"/>
    <property type="project" value="TreeGrafter"/>
</dbReference>
<dbReference type="SUPFAM" id="SSF47413">
    <property type="entry name" value="lambda repressor-like DNA-binding domains"/>
    <property type="match status" value="1"/>
</dbReference>
<dbReference type="PANTHER" id="PTHR46797">
    <property type="entry name" value="HTH-TYPE TRANSCRIPTIONAL REGULATOR"/>
    <property type="match status" value="1"/>
</dbReference>
<organism evidence="3 4">
    <name type="scientific">Fraserbacteria sp. (strain RBG_16_55_9)</name>
    <dbReference type="NCBI Taxonomy" id="1817864"/>
    <lineage>
        <taxon>Bacteria</taxon>
        <taxon>Candidatus Fraseribacteriota</taxon>
    </lineage>
</organism>
<dbReference type="STRING" id="1817864.A2Z21_00035"/>